<dbReference type="GO" id="GO:0046872">
    <property type="term" value="F:metal ion binding"/>
    <property type="evidence" value="ECO:0007669"/>
    <property type="project" value="UniProtKB-KW"/>
</dbReference>
<feature type="signal peptide" evidence="12">
    <location>
        <begin position="1"/>
        <end position="22"/>
    </location>
</feature>
<feature type="domain" description="Phytocyanin" evidence="13">
    <location>
        <begin position="29"/>
        <end position="128"/>
    </location>
</feature>
<dbReference type="PANTHER" id="PTHR33021">
    <property type="entry name" value="BLUE COPPER PROTEIN"/>
    <property type="match status" value="1"/>
</dbReference>
<evidence type="ECO:0000256" key="6">
    <source>
        <dbReference type="ARBA" id="ARBA00022982"/>
    </source>
</evidence>
<dbReference type="InterPro" id="IPR003245">
    <property type="entry name" value="Phytocyanin_dom"/>
</dbReference>
<dbReference type="OrthoDB" id="687943at2759"/>
<dbReference type="Proteomes" id="UP000326396">
    <property type="component" value="Linkage Group LG17"/>
</dbReference>
<evidence type="ECO:0000256" key="10">
    <source>
        <dbReference type="ARBA" id="ARBA00023157"/>
    </source>
</evidence>
<evidence type="ECO:0000313" key="15">
    <source>
        <dbReference type="Proteomes" id="UP000326396"/>
    </source>
</evidence>
<dbReference type="InterPro" id="IPR008972">
    <property type="entry name" value="Cupredoxin"/>
</dbReference>
<keyword evidence="8" id="KW-0186">Copper</keyword>
<dbReference type="AlphaFoldDB" id="A0A5N6NTK1"/>
<evidence type="ECO:0000256" key="11">
    <source>
        <dbReference type="ARBA" id="ARBA00023180"/>
    </source>
</evidence>
<keyword evidence="3" id="KW-0812">Transmembrane</keyword>
<keyword evidence="6" id="KW-0249">Electron transport</keyword>
<gene>
    <name evidence="14" type="ORF">E3N88_17389</name>
</gene>
<evidence type="ECO:0000256" key="4">
    <source>
        <dbReference type="ARBA" id="ARBA00022723"/>
    </source>
</evidence>
<protein>
    <recommendedName>
        <fullName evidence="13">Phytocyanin domain-containing protein</fullName>
    </recommendedName>
</protein>
<dbReference type="EMBL" id="SZYD01000009">
    <property type="protein sequence ID" value="KAD5317443.1"/>
    <property type="molecule type" value="Genomic_DNA"/>
</dbReference>
<evidence type="ECO:0000256" key="5">
    <source>
        <dbReference type="ARBA" id="ARBA00022729"/>
    </source>
</evidence>
<keyword evidence="2" id="KW-0813">Transport</keyword>
<keyword evidence="11" id="KW-0325">Glycoprotein</keyword>
<accession>A0A5N6NTK1</accession>
<dbReference type="PROSITE" id="PS51485">
    <property type="entry name" value="PHYTOCYANIN"/>
    <property type="match status" value="2"/>
</dbReference>
<evidence type="ECO:0000256" key="7">
    <source>
        <dbReference type="ARBA" id="ARBA00022989"/>
    </source>
</evidence>
<keyword evidence="7" id="KW-1133">Transmembrane helix</keyword>
<organism evidence="14 15">
    <name type="scientific">Mikania micrantha</name>
    <name type="common">bitter vine</name>
    <dbReference type="NCBI Taxonomy" id="192012"/>
    <lineage>
        <taxon>Eukaryota</taxon>
        <taxon>Viridiplantae</taxon>
        <taxon>Streptophyta</taxon>
        <taxon>Embryophyta</taxon>
        <taxon>Tracheophyta</taxon>
        <taxon>Spermatophyta</taxon>
        <taxon>Magnoliopsida</taxon>
        <taxon>eudicotyledons</taxon>
        <taxon>Gunneridae</taxon>
        <taxon>Pentapetalae</taxon>
        <taxon>asterids</taxon>
        <taxon>campanulids</taxon>
        <taxon>Asterales</taxon>
        <taxon>Asteraceae</taxon>
        <taxon>Asteroideae</taxon>
        <taxon>Heliantheae alliance</taxon>
        <taxon>Eupatorieae</taxon>
        <taxon>Mikania</taxon>
    </lineage>
</organism>
<evidence type="ECO:0000313" key="14">
    <source>
        <dbReference type="EMBL" id="KAD5317443.1"/>
    </source>
</evidence>
<dbReference type="GO" id="GO:0009610">
    <property type="term" value="P:response to symbiotic fungus"/>
    <property type="evidence" value="ECO:0007669"/>
    <property type="project" value="UniProtKB-ARBA"/>
</dbReference>
<evidence type="ECO:0000256" key="9">
    <source>
        <dbReference type="ARBA" id="ARBA00023136"/>
    </source>
</evidence>
<feature type="domain" description="Phytocyanin" evidence="13">
    <location>
        <begin position="133"/>
        <end position="232"/>
    </location>
</feature>
<name>A0A5N6NTK1_9ASTR</name>
<dbReference type="PANTHER" id="PTHR33021:SF544">
    <property type="entry name" value="PHYTOCYANIN DOMAIN, CUPREDOXIN"/>
    <property type="match status" value="1"/>
</dbReference>
<evidence type="ECO:0000256" key="3">
    <source>
        <dbReference type="ARBA" id="ARBA00022692"/>
    </source>
</evidence>
<dbReference type="FunFam" id="2.60.40.420:FF:000067">
    <property type="entry name" value="Cupredoxin superfamily protein"/>
    <property type="match status" value="1"/>
</dbReference>
<keyword evidence="5 12" id="KW-0732">Signal</keyword>
<dbReference type="GO" id="GO:0005886">
    <property type="term" value="C:plasma membrane"/>
    <property type="evidence" value="ECO:0007669"/>
    <property type="project" value="TreeGrafter"/>
</dbReference>
<proteinExistence type="predicted"/>
<evidence type="ECO:0000259" key="13">
    <source>
        <dbReference type="PROSITE" id="PS51485"/>
    </source>
</evidence>
<sequence length="248" mass="27408">MGSKTLCIFIFILIQTIAIAIAQAAGTPRTIEVLWRFNVLTDFPASAAHHGEFQVGDELLFKYLPGKHNVIEVDKNGFENCIVPPAAKALTSGEDRIKLTTPGTKWFICGIGPHCKDHAMKIQVDVKGPSNHKDIIVGYEYGWTKNYNYQPWANEQIFNVGDKLVFNYKKGKHNVIQVDETSYKQCIVPPKHEALTSGHDEVILKAPGGVGFISGIGKDCKKGMKFFINVGDNKPKPPVSKTGRKIVS</sequence>
<keyword evidence="9" id="KW-0472">Membrane</keyword>
<evidence type="ECO:0000256" key="2">
    <source>
        <dbReference type="ARBA" id="ARBA00022448"/>
    </source>
</evidence>
<dbReference type="CDD" id="cd04216">
    <property type="entry name" value="Phytocyanin"/>
    <property type="match status" value="2"/>
</dbReference>
<evidence type="ECO:0000256" key="8">
    <source>
        <dbReference type="ARBA" id="ARBA00023008"/>
    </source>
</evidence>
<keyword evidence="15" id="KW-1185">Reference proteome</keyword>
<comment type="caution">
    <text evidence="14">The sequence shown here is derived from an EMBL/GenBank/DDBJ whole genome shotgun (WGS) entry which is preliminary data.</text>
</comment>
<feature type="chain" id="PRO_5024452387" description="Phytocyanin domain-containing protein" evidence="12">
    <location>
        <begin position="23"/>
        <end position="248"/>
    </location>
</feature>
<keyword evidence="10" id="KW-1015">Disulfide bond</keyword>
<evidence type="ECO:0000256" key="12">
    <source>
        <dbReference type="SAM" id="SignalP"/>
    </source>
</evidence>
<dbReference type="GO" id="GO:0009055">
    <property type="term" value="F:electron transfer activity"/>
    <property type="evidence" value="ECO:0007669"/>
    <property type="project" value="InterPro"/>
</dbReference>
<comment type="subcellular location">
    <subcellularLocation>
        <location evidence="1">Membrane</location>
        <topology evidence="1">Single-pass type I membrane protein</topology>
    </subcellularLocation>
</comment>
<dbReference type="SUPFAM" id="SSF49503">
    <property type="entry name" value="Cupredoxins"/>
    <property type="match status" value="2"/>
</dbReference>
<dbReference type="InterPro" id="IPR039391">
    <property type="entry name" value="Phytocyanin-like"/>
</dbReference>
<evidence type="ECO:0000256" key="1">
    <source>
        <dbReference type="ARBA" id="ARBA00004479"/>
    </source>
</evidence>
<dbReference type="Pfam" id="PF02298">
    <property type="entry name" value="Cu_bind_like"/>
    <property type="match status" value="2"/>
</dbReference>
<dbReference type="Gene3D" id="2.60.40.420">
    <property type="entry name" value="Cupredoxins - blue copper proteins"/>
    <property type="match status" value="2"/>
</dbReference>
<keyword evidence="4" id="KW-0479">Metal-binding</keyword>
<reference evidence="14 15" key="1">
    <citation type="submission" date="2019-05" db="EMBL/GenBank/DDBJ databases">
        <title>Mikania micrantha, genome provides insights into the molecular mechanism of rapid growth.</title>
        <authorList>
            <person name="Liu B."/>
        </authorList>
    </citation>
    <scope>NUCLEOTIDE SEQUENCE [LARGE SCALE GENOMIC DNA]</scope>
    <source>
        <strain evidence="14">NLD-2019</strain>
        <tissue evidence="14">Leaf</tissue>
    </source>
</reference>